<dbReference type="EMBL" id="MCFK01004996">
    <property type="protein sequence ID" value="RKF60553.1"/>
    <property type="molecule type" value="Genomic_DNA"/>
</dbReference>
<feature type="compositionally biased region" description="Polar residues" evidence="3">
    <location>
        <begin position="176"/>
        <end position="196"/>
    </location>
</feature>
<evidence type="ECO:0000313" key="6">
    <source>
        <dbReference type="Proteomes" id="UP000286134"/>
    </source>
</evidence>
<comment type="caution">
    <text evidence="5">The sequence shown here is derived from an EMBL/GenBank/DDBJ whole genome shotgun (WGS) entry which is preliminary data.</text>
</comment>
<evidence type="ECO:0000256" key="3">
    <source>
        <dbReference type="SAM" id="MobiDB-lite"/>
    </source>
</evidence>
<dbReference type="PANTHER" id="PTHR24185:SF4">
    <property type="entry name" value="SERINE HYDROLASE, PUTATIVE (AFU_ORTHOLOGUE AFUA_2G07870)-RELATED"/>
    <property type="match status" value="1"/>
</dbReference>
<dbReference type="SUPFAM" id="SSF52151">
    <property type="entry name" value="FabD/lysophospholipase-like"/>
    <property type="match status" value="1"/>
</dbReference>
<feature type="region of interest" description="Disordered" evidence="3">
    <location>
        <begin position="462"/>
        <end position="509"/>
    </location>
</feature>
<keyword evidence="1" id="KW-0443">Lipid metabolism</keyword>
<dbReference type="AlphaFoldDB" id="A0A420HT04"/>
<feature type="region of interest" description="Disordered" evidence="3">
    <location>
        <begin position="570"/>
        <end position="593"/>
    </location>
</feature>
<feature type="short sequence motif" description="GXGXXG" evidence="2">
    <location>
        <begin position="26"/>
        <end position="31"/>
    </location>
</feature>
<organism evidence="5 6">
    <name type="scientific">Erysiphe neolycopersici</name>
    <dbReference type="NCBI Taxonomy" id="212602"/>
    <lineage>
        <taxon>Eukaryota</taxon>
        <taxon>Fungi</taxon>
        <taxon>Dikarya</taxon>
        <taxon>Ascomycota</taxon>
        <taxon>Pezizomycotina</taxon>
        <taxon>Leotiomycetes</taxon>
        <taxon>Erysiphales</taxon>
        <taxon>Erysiphaceae</taxon>
        <taxon>Erysiphe</taxon>
    </lineage>
</organism>
<dbReference type="Proteomes" id="UP000286134">
    <property type="component" value="Unassembled WGS sequence"/>
</dbReference>
<dbReference type="InterPro" id="IPR002641">
    <property type="entry name" value="PNPLA_dom"/>
</dbReference>
<feature type="compositionally biased region" description="Low complexity" evidence="3">
    <location>
        <begin position="499"/>
        <end position="509"/>
    </location>
</feature>
<dbReference type="PANTHER" id="PTHR24185">
    <property type="entry name" value="CALCIUM-INDEPENDENT PHOSPHOLIPASE A2-GAMMA"/>
    <property type="match status" value="1"/>
</dbReference>
<dbReference type="Pfam" id="PF01734">
    <property type="entry name" value="Patatin"/>
    <property type="match status" value="1"/>
</dbReference>
<reference evidence="5 6" key="1">
    <citation type="journal article" date="2018" name="BMC Genomics">
        <title>Comparative genome analyses reveal sequence features reflecting distinct modes of host-adaptation between dicot and monocot powdery mildew.</title>
        <authorList>
            <person name="Wu Y."/>
            <person name="Ma X."/>
            <person name="Pan Z."/>
            <person name="Kale S.D."/>
            <person name="Song Y."/>
            <person name="King H."/>
            <person name="Zhang Q."/>
            <person name="Presley C."/>
            <person name="Deng X."/>
            <person name="Wei C.I."/>
            <person name="Xiao S."/>
        </authorList>
    </citation>
    <scope>NUCLEOTIDE SEQUENCE [LARGE SCALE GENOMIC DNA]</scope>
    <source>
        <strain evidence="5">UMSG2</strain>
    </source>
</reference>
<dbReference type="InterPro" id="IPR016035">
    <property type="entry name" value="Acyl_Trfase/lysoPLipase"/>
</dbReference>
<dbReference type="GO" id="GO:0047499">
    <property type="term" value="F:calcium-independent phospholipase A2 activity"/>
    <property type="evidence" value="ECO:0007669"/>
    <property type="project" value="TreeGrafter"/>
</dbReference>
<feature type="compositionally biased region" description="Basic and acidic residues" evidence="3">
    <location>
        <begin position="584"/>
        <end position="593"/>
    </location>
</feature>
<feature type="domain" description="PNPLA" evidence="4">
    <location>
        <begin position="22"/>
        <end position="290"/>
    </location>
</feature>
<dbReference type="OrthoDB" id="630895at2759"/>
<dbReference type="GO" id="GO:0016020">
    <property type="term" value="C:membrane"/>
    <property type="evidence" value="ECO:0007669"/>
    <property type="project" value="TreeGrafter"/>
</dbReference>
<evidence type="ECO:0000256" key="2">
    <source>
        <dbReference type="PROSITE-ProRule" id="PRU01161"/>
    </source>
</evidence>
<dbReference type="PROSITE" id="PS51635">
    <property type="entry name" value="PNPLA"/>
    <property type="match status" value="1"/>
</dbReference>
<keyword evidence="6" id="KW-1185">Reference proteome</keyword>
<evidence type="ECO:0000313" key="5">
    <source>
        <dbReference type="EMBL" id="RKF60553.1"/>
    </source>
</evidence>
<gene>
    <name evidence="5" type="ORF">OnM2_049021</name>
</gene>
<dbReference type="CDD" id="cd07216">
    <property type="entry name" value="Pat17_PNPLA8_PNPLA9_like3"/>
    <property type="match status" value="1"/>
</dbReference>
<comment type="caution">
    <text evidence="2">Lacks conserved residue(s) required for the propagation of feature annotation.</text>
</comment>
<feature type="compositionally biased region" description="Polar residues" evidence="3">
    <location>
        <begin position="429"/>
        <end position="443"/>
    </location>
</feature>
<evidence type="ECO:0000259" key="4">
    <source>
        <dbReference type="PROSITE" id="PS51635"/>
    </source>
</evidence>
<feature type="region of interest" description="Disordered" evidence="3">
    <location>
        <begin position="166"/>
        <end position="199"/>
    </location>
</feature>
<feature type="region of interest" description="Disordered" evidence="3">
    <location>
        <begin position="428"/>
        <end position="448"/>
    </location>
</feature>
<protein>
    <submittedName>
        <fullName evidence="5">Putative lysophospholipase-like protein</fullName>
    </submittedName>
</protein>
<dbReference type="GO" id="GO:0019369">
    <property type="term" value="P:arachidonate metabolic process"/>
    <property type="evidence" value="ECO:0007669"/>
    <property type="project" value="TreeGrafter"/>
</dbReference>
<dbReference type="GO" id="GO:0046486">
    <property type="term" value="P:glycerolipid metabolic process"/>
    <property type="evidence" value="ECO:0007669"/>
    <property type="project" value="UniProtKB-ARBA"/>
</dbReference>
<proteinExistence type="predicted"/>
<dbReference type="STRING" id="212602.A0A420HT04"/>
<accession>A0A420HT04</accession>
<name>A0A420HT04_9PEZI</name>
<evidence type="ECO:0000256" key="1">
    <source>
        <dbReference type="ARBA" id="ARBA00023098"/>
    </source>
</evidence>
<dbReference type="Gene3D" id="3.40.1090.10">
    <property type="entry name" value="Cytosolic phospholipase A2 catalytic domain"/>
    <property type="match status" value="1"/>
</dbReference>
<sequence length="593" mass="66637">MAAQVTLRRRKDSTVGPPLRILSIDGGGVRGYSVLIIIQELMYRTYVEMYGKAPKRNQIPKPADHFDLIVGSGTGGLIAIMLGRLRLDLETCKEMYIRTSRKVFESDKRIAGIPYTSTLFKASKLEEAIKLCVMEHTVLKSEGNDGSDPPILENYLSSSMNSINRSRRYHSRNSSMASLSTRVSRSTPNPQNSATELGNPDALMYDKRENRTKTAVTAIYKGTPRGGQPALLRSYDSRKEPPPEFDCKIWEAGRATSAMALAFKEIQIRQSVFLDEGAGRFNPAPVALEEACANEWPSREVGVFVSVGTGKRPQGSDVNAHLWYEGFMGEYADAKRRMISKIEGCEKIHEYMIQEVLARFGVNPENYYRFNVEIGVGEFEMNEWTRLADISTSTRRYLGKTDVQRQSLRAASKLAMIHRTKLRNESELNRMTSKKQSNLTIPTDTIPEPHLNAVELPAKTPEYIPYRNPKRNSWQNSSDFKDNEKLEIPVSPKTTTPRSSIGSKSSIHSPLSKSELDDLFGNGTGRISIINSDESLKSRPLSIHRVDPPPLPPKVTIWQPADSEKIFLPYPLDDEPPPLVNKSLKPDYKFSQC</sequence>